<dbReference type="Proteomes" id="UP000308197">
    <property type="component" value="Unassembled WGS sequence"/>
</dbReference>
<dbReference type="InParanoid" id="A0A5C3P0C0"/>
<reference evidence="2 3" key="1">
    <citation type="journal article" date="2019" name="Nat. Ecol. Evol.">
        <title>Megaphylogeny resolves global patterns of mushroom evolution.</title>
        <authorList>
            <person name="Varga T."/>
            <person name="Krizsan K."/>
            <person name="Foldi C."/>
            <person name="Dima B."/>
            <person name="Sanchez-Garcia M."/>
            <person name="Sanchez-Ramirez S."/>
            <person name="Szollosi G.J."/>
            <person name="Szarkandi J.G."/>
            <person name="Papp V."/>
            <person name="Albert L."/>
            <person name="Andreopoulos W."/>
            <person name="Angelini C."/>
            <person name="Antonin V."/>
            <person name="Barry K.W."/>
            <person name="Bougher N.L."/>
            <person name="Buchanan P."/>
            <person name="Buyck B."/>
            <person name="Bense V."/>
            <person name="Catcheside P."/>
            <person name="Chovatia M."/>
            <person name="Cooper J."/>
            <person name="Damon W."/>
            <person name="Desjardin D."/>
            <person name="Finy P."/>
            <person name="Geml J."/>
            <person name="Haridas S."/>
            <person name="Hughes K."/>
            <person name="Justo A."/>
            <person name="Karasinski D."/>
            <person name="Kautmanova I."/>
            <person name="Kiss B."/>
            <person name="Kocsube S."/>
            <person name="Kotiranta H."/>
            <person name="LaButti K.M."/>
            <person name="Lechner B.E."/>
            <person name="Liimatainen K."/>
            <person name="Lipzen A."/>
            <person name="Lukacs Z."/>
            <person name="Mihaltcheva S."/>
            <person name="Morgado L.N."/>
            <person name="Niskanen T."/>
            <person name="Noordeloos M.E."/>
            <person name="Ohm R.A."/>
            <person name="Ortiz-Santana B."/>
            <person name="Ovrebo C."/>
            <person name="Racz N."/>
            <person name="Riley R."/>
            <person name="Savchenko A."/>
            <person name="Shiryaev A."/>
            <person name="Soop K."/>
            <person name="Spirin V."/>
            <person name="Szebenyi C."/>
            <person name="Tomsovsky M."/>
            <person name="Tulloss R.E."/>
            <person name="Uehling J."/>
            <person name="Grigoriev I.V."/>
            <person name="Vagvolgyi C."/>
            <person name="Papp T."/>
            <person name="Martin F.M."/>
            <person name="Miettinen O."/>
            <person name="Hibbett D.S."/>
            <person name="Nagy L.G."/>
        </authorList>
    </citation>
    <scope>NUCLEOTIDE SEQUENCE [LARGE SCALE GENOMIC DNA]</scope>
    <source>
        <strain evidence="2 3">HHB13444</strain>
    </source>
</reference>
<evidence type="ECO:0000313" key="2">
    <source>
        <dbReference type="EMBL" id="TFK82048.1"/>
    </source>
</evidence>
<keyword evidence="3" id="KW-1185">Reference proteome</keyword>
<keyword evidence="1" id="KW-0812">Transmembrane</keyword>
<feature type="non-terminal residue" evidence="2">
    <location>
        <position position="1"/>
    </location>
</feature>
<dbReference type="AlphaFoldDB" id="A0A5C3P0C0"/>
<evidence type="ECO:0000313" key="3">
    <source>
        <dbReference type="Proteomes" id="UP000308197"/>
    </source>
</evidence>
<name>A0A5C3P0C0_9APHY</name>
<keyword evidence="1" id="KW-1133">Transmembrane helix</keyword>
<evidence type="ECO:0000256" key="1">
    <source>
        <dbReference type="SAM" id="Phobius"/>
    </source>
</evidence>
<gene>
    <name evidence="2" type="ORF">K466DRAFT_438072</name>
</gene>
<feature type="transmembrane region" description="Helical" evidence="1">
    <location>
        <begin position="15"/>
        <end position="34"/>
    </location>
</feature>
<protein>
    <submittedName>
        <fullName evidence="2">Uncharacterized protein</fullName>
    </submittedName>
</protein>
<organism evidence="2 3">
    <name type="scientific">Polyporus arcularius HHB13444</name>
    <dbReference type="NCBI Taxonomy" id="1314778"/>
    <lineage>
        <taxon>Eukaryota</taxon>
        <taxon>Fungi</taxon>
        <taxon>Dikarya</taxon>
        <taxon>Basidiomycota</taxon>
        <taxon>Agaricomycotina</taxon>
        <taxon>Agaricomycetes</taxon>
        <taxon>Polyporales</taxon>
        <taxon>Polyporaceae</taxon>
        <taxon>Polyporus</taxon>
    </lineage>
</organism>
<accession>A0A5C3P0C0</accession>
<dbReference type="EMBL" id="ML211527">
    <property type="protein sequence ID" value="TFK82048.1"/>
    <property type="molecule type" value="Genomic_DNA"/>
</dbReference>
<feature type="non-terminal residue" evidence="2">
    <location>
        <position position="115"/>
    </location>
</feature>
<sequence length="115" mass="12933">IVWWRAWVLWPDNRVVRWVCVTIIVLTGGSQTFVPSPITTLEYRTIFGGSVYGIAAGLFSLLTNVAATALIAYRAWMHRRLIMSYLKGCSPRTQVERTLALLVESGVLYSALWVS</sequence>
<proteinExistence type="predicted"/>
<keyword evidence="1" id="KW-0472">Membrane</keyword>
<feature type="transmembrane region" description="Helical" evidence="1">
    <location>
        <begin position="54"/>
        <end position="76"/>
    </location>
</feature>